<dbReference type="AlphaFoldDB" id="A0A140DT98"/>
<dbReference type="NCBIfam" id="TIGR00745">
    <property type="entry name" value="apbA_panE"/>
    <property type="match status" value="1"/>
</dbReference>
<sequence>MTAKTDSPIQTVGIAGRGAIGLLYGMQMRSGGVEPWYIADEERIWRYRQDPVPVNGIPQTFRYLQPGTTGNESAGDSHAGPALDLVLIMTKASGLEGALEEIAPFVDDHTIILSCLNGITSEEIARERYPGNTILRTIVQGMDTVYLHGECHYSHIGEILTGSDGPGQETAVRQVKAFFDSIGMPCRICEDIVREQWNKLMLNCGVNQICAVYGCGYAGAVGEHRELFVRVMEEVRQVALARGIHLGTEDIDRWLTVCEALDGASMPSMAQDIRAGRHTELCLFSGTVVPMAGILGIPVPELSRLQDQILALEAGMEQPSRP</sequence>
<keyword evidence="3 4" id="KW-0560">Oxidoreductase</keyword>
<dbReference type="EMBL" id="CP011391">
    <property type="protein sequence ID" value="AMK53875.1"/>
    <property type="molecule type" value="Genomic_DNA"/>
</dbReference>
<comment type="function">
    <text evidence="4">Catalyzes the NADPH-dependent reduction of ketopantoate into pantoic acid.</text>
</comment>
<dbReference type="InterPro" id="IPR013328">
    <property type="entry name" value="6PGD_dom2"/>
</dbReference>
<dbReference type="STRING" id="1702221.AALO17_07410"/>
<comment type="pathway">
    <text evidence="4">Cofactor biosynthesis; (R)-pantothenate biosynthesis; (R)-pantoate from 3-methyl-2-oxobutanoate: step 2/2.</text>
</comment>
<feature type="domain" description="Ketopantoate reductase N-terminal" evidence="5">
    <location>
        <begin position="12"/>
        <end position="157"/>
    </location>
</feature>
<dbReference type="Pfam" id="PF08546">
    <property type="entry name" value="ApbA_C"/>
    <property type="match status" value="1"/>
</dbReference>
<keyword evidence="8" id="KW-1185">Reference proteome</keyword>
<keyword evidence="4" id="KW-0566">Pantothenate biosynthesis</keyword>
<dbReference type="SUPFAM" id="SSF48179">
    <property type="entry name" value="6-phosphogluconate dehydrogenase C-terminal domain-like"/>
    <property type="match status" value="1"/>
</dbReference>
<dbReference type="InterPro" id="IPR003710">
    <property type="entry name" value="ApbA"/>
</dbReference>
<evidence type="ECO:0000256" key="3">
    <source>
        <dbReference type="ARBA" id="ARBA00023002"/>
    </source>
</evidence>
<evidence type="ECO:0000259" key="5">
    <source>
        <dbReference type="Pfam" id="PF02558"/>
    </source>
</evidence>
<dbReference type="InterPro" id="IPR051402">
    <property type="entry name" value="KPR-Related"/>
</dbReference>
<evidence type="ECO:0000256" key="1">
    <source>
        <dbReference type="ARBA" id="ARBA00007870"/>
    </source>
</evidence>
<dbReference type="InterPro" id="IPR008927">
    <property type="entry name" value="6-PGluconate_DH-like_C_sf"/>
</dbReference>
<evidence type="ECO:0000259" key="6">
    <source>
        <dbReference type="Pfam" id="PF08546"/>
    </source>
</evidence>
<dbReference type="RefSeq" id="WP_067555577.1">
    <property type="nucleotide sequence ID" value="NZ_CAMTBT010000065.1"/>
</dbReference>
<comment type="similarity">
    <text evidence="1 4">Belongs to the ketopantoate reductase family.</text>
</comment>
<dbReference type="OrthoDB" id="9793586at2"/>
<name>A0A140DT98_9FIRM</name>
<dbReference type="Gene3D" id="3.40.50.720">
    <property type="entry name" value="NAD(P)-binding Rossmann-like Domain"/>
    <property type="match status" value="1"/>
</dbReference>
<dbReference type="Pfam" id="PF02558">
    <property type="entry name" value="ApbA"/>
    <property type="match status" value="1"/>
</dbReference>
<dbReference type="Gene3D" id="1.10.1040.10">
    <property type="entry name" value="N-(1-d-carboxylethyl)-l-norvaline Dehydrogenase, domain 2"/>
    <property type="match status" value="1"/>
</dbReference>
<feature type="domain" description="Ketopantoate reductase C-terminal" evidence="6">
    <location>
        <begin position="191"/>
        <end position="311"/>
    </location>
</feature>
<evidence type="ECO:0000256" key="4">
    <source>
        <dbReference type="RuleBase" id="RU362068"/>
    </source>
</evidence>
<proteinExistence type="inferred from homology"/>
<dbReference type="GO" id="GO:0008677">
    <property type="term" value="F:2-dehydropantoate 2-reductase activity"/>
    <property type="evidence" value="ECO:0007669"/>
    <property type="project" value="UniProtKB-EC"/>
</dbReference>
<comment type="catalytic activity">
    <reaction evidence="4">
        <text>(R)-pantoate + NADP(+) = 2-dehydropantoate + NADPH + H(+)</text>
        <dbReference type="Rhea" id="RHEA:16233"/>
        <dbReference type="ChEBI" id="CHEBI:11561"/>
        <dbReference type="ChEBI" id="CHEBI:15378"/>
        <dbReference type="ChEBI" id="CHEBI:15980"/>
        <dbReference type="ChEBI" id="CHEBI:57783"/>
        <dbReference type="ChEBI" id="CHEBI:58349"/>
        <dbReference type="EC" id="1.1.1.169"/>
    </reaction>
</comment>
<evidence type="ECO:0000313" key="8">
    <source>
        <dbReference type="Proteomes" id="UP000069771"/>
    </source>
</evidence>
<evidence type="ECO:0000256" key="2">
    <source>
        <dbReference type="ARBA" id="ARBA00022857"/>
    </source>
</evidence>
<dbReference type="UniPathway" id="UPA00028">
    <property type="reaction ID" value="UER00004"/>
</dbReference>
<gene>
    <name evidence="7" type="ORF">AALO17_07410</name>
</gene>
<dbReference type="InterPro" id="IPR036291">
    <property type="entry name" value="NAD(P)-bd_dom_sf"/>
</dbReference>
<dbReference type="GO" id="GO:0015940">
    <property type="term" value="P:pantothenate biosynthetic process"/>
    <property type="evidence" value="ECO:0007669"/>
    <property type="project" value="UniProtKB-UniPathway"/>
</dbReference>
<dbReference type="GO" id="GO:0005737">
    <property type="term" value="C:cytoplasm"/>
    <property type="evidence" value="ECO:0007669"/>
    <property type="project" value="TreeGrafter"/>
</dbReference>
<organism evidence="7 8">
    <name type="scientific">Faecalibaculum rodentium</name>
    <dbReference type="NCBI Taxonomy" id="1702221"/>
    <lineage>
        <taxon>Bacteria</taxon>
        <taxon>Bacillati</taxon>
        <taxon>Bacillota</taxon>
        <taxon>Erysipelotrichia</taxon>
        <taxon>Erysipelotrichales</taxon>
        <taxon>Erysipelotrichaceae</taxon>
        <taxon>Faecalibaculum</taxon>
    </lineage>
</organism>
<keyword evidence="2 4" id="KW-0521">NADP</keyword>
<evidence type="ECO:0000313" key="7">
    <source>
        <dbReference type="EMBL" id="AMK53875.1"/>
    </source>
</evidence>
<dbReference type="KEGG" id="fro:AALO17_07410"/>
<dbReference type="InterPro" id="IPR013752">
    <property type="entry name" value="KPA_reductase"/>
</dbReference>
<dbReference type="InterPro" id="IPR013332">
    <property type="entry name" value="KPR_N"/>
</dbReference>
<dbReference type="PANTHER" id="PTHR21708">
    <property type="entry name" value="PROBABLE 2-DEHYDROPANTOATE 2-REDUCTASE"/>
    <property type="match status" value="1"/>
</dbReference>
<dbReference type="EC" id="1.1.1.169" evidence="4"/>
<accession>A0A140DT98</accession>
<dbReference type="SUPFAM" id="SSF51735">
    <property type="entry name" value="NAD(P)-binding Rossmann-fold domains"/>
    <property type="match status" value="1"/>
</dbReference>
<reference evidence="7 8" key="1">
    <citation type="journal article" date="2016" name="Gut Pathog.">
        <title>Whole genome sequencing of "Faecalibaculum rodentium" ALO17, isolated from C57BL/6J laboratory mouse feces.</title>
        <authorList>
            <person name="Lim S."/>
            <person name="Chang D.H."/>
            <person name="Ahn S."/>
            <person name="Kim B.C."/>
        </authorList>
    </citation>
    <scope>NUCLEOTIDE SEQUENCE [LARGE SCALE GENOMIC DNA]</scope>
    <source>
        <strain evidence="7 8">Alo17</strain>
    </source>
</reference>
<dbReference type="Proteomes" id="UP000069771">
    <property type="component" value="Chromosome"/>
</dbReference>
<dbReference type="GeneID" id="78477548"/>
<protein>
    <recommendedName>
        <fullName evidence="4">2-dehydropantoate 2-reductase</fullName>
        <ecNumber evidence="4">1.1.1.169</ecNumber>
    </recommendedName>
    <alternativeName>
        <fullName evidence="4">Ketopantoate reductase</fullName>
    </alternativeName>
</protein>
<dbReference type="PANTHER" id="PTHR21708:SF26">
    <property type="entry name" value="2-DEHYDROPANTOATE 2-REDUCTASE"/>
    <property type="match status" value="1"/>
</dbReference>